<gene>
    <name evidence="6" type="ordered locus">Metin_1396</name>
</gene>
<feature type="active site" evidence="5">
    <location>
        <position position="77"/>
    </location>
</feature>
<dbReference type="PANTHER" id="PTHR10629">
    <property type="entry name" value="CYTOSINE-SPECIFIC METHYLTRANSFERASE"/>
    <property type="match status" value="1"/>
</dbReference>
<evidence type="ECO:0000256" key="4">
    <source>
        <dbReference type="ARBA" id="ARBA00022691"/>
    </source>
</evidence>
<dbReference type="GO" id="GO:0044027">
    <property type="term" value="P:negative regulation of gene expression via chromosomal CpG island methylation"/>
    <property type="evidence" value="ECO:0007669"/>
    <property type="project" value="TreeGrafter"/>
</dbReference>
<proteinExistence type="inferred from homology"/>
<dbReference type="EC" id="2.1.1.37" evidence="1"/>
<dbReference type="Pfam" id="PF00145">
    <property type="entry name" value="DNA_methylase"/>
    <property type="match status" value="1"/>
</dbReference>
<dbReference type="GO" id="GO:0032259">
    <property type="term" value="P:methylation"/>
    <property type="evidence" value="ECO:0007669"/>
    <property type="project" value="UniProtKB-KW"/>
</dbReference>
<name>D5VTZ3_METIM</name>
<dbReference type="PROSITE" id="PS51679">
    <property type="entry name" value="SAM_MT_C5"/>
    <property type="match status" value="1"/>
</dbReference>
<evidence type="ECO:0000256" key="5">
    <source>
        <dbReference type="PROSITE-ProRule" id="PRU01016"/>
    </source>
</evidence>
<dbReference type="PANTHER" id="PTHR10629:SF52">
    <property type="entry name" value="DNA (CYTOSINE-5)-METHYLTRANSFERASE 1"/>
    <property type="match status" value="1"/>
</dbReference>
<dbReference type="REBASE" id="25873">
    <property type="entry name" value="M.MinMEORF1396P"/>
</dbReference>
<dbReference type="RefSeq" id="WP_013100791.1">
    <property type="nucleotide sequence ID" value="NC_014122.1"/>
</dbReference>
<evidence type="ECO:0000256" key="2">
    <source>
        <dbReference type="ARBA" id="ARBA00022603"/>
    </source>
</evidence>
<dbReference type="HOGENOM" id="CLU_006958_2_2_2"/>
<dbReference type="GO" id="GO:0003677">
    <property type="term" value="F:DNA binding"/>
    <property type="evidence" value="ECO:0007669"/>
    <property type="project" value="TreeGrafter"/>
</dbReference>
<reference evidence="6" key="1">
    <citation type="submission" date="2010-04" db="EMBL/GenBank/DDBJ databases">
        <title>Complete sequence of Methanocaldococcus infernus ME.</title>
        <authorList>
            <consortium name="US DOE Joint Genome Institute"/>
            <person name="Lucas S."/>
            <person name="Copeland A."/>
            <person name="Lapidus A."/>
            <person name="Cheng J.-F."/>
            <person name="Bruce D."/>
            <person name="Goodwin L."/>
            <person name="Pitluck S."/>
            <person name="Munk A.C."/>
            <person name="Detter J.C."/>
            <person name="Han C."/>
            <person name="Tapia R."/>
            <person name="Land M."/>
            <person name="Hauser L."/>
            <person name="Kyrpides N."/>
            <person name="Mikhailova N."/>
            <person name="Sieprawska-Lupa M."/>
            <person name="Whitman W.B."/>
            <person name="Woyke T."/>
        </authorList>
    </citation>
    <scope>NUCLEOTIDE SEQUENCE [LARGE SCALE GENOMIC DNA]</scope>
    <source>
        <strain evidence="6">ME</strain>
    </source>
</reference>
<organism evidence="6 7">
    <name type="scientific">Methanocaldococcus infernus (strain DSM 11812 / JCM 15783 / ME)</name>
    <dbReference type="NCBI Taxonomy" id="573063"/>
    <lineage>
        <taxon>Archaea</taxon>
        <taxon>Methanobacteriati</taxon>
        <taxon>Methanobacteriota</taxon>
        <taxon>Methanomada group</taxon>
        <taxon>Methanococci</taxon>
        <taxon>Methanococcales</taxon>
        <taxon>Methanocaldococcaceae</taxon>
        <taxon>Methanocaldococcus</taxon>
    </lineage>
</organism>
<keyword evidence="2 5" id="KW-0489">Methyltransferase</keyword>
<keyword evidence="4 5" id="KW-0949">S-adenosyl-L-methionine</keyword>
<evidence type="ECO:0000256" key="3">
    <source>
        <dbReference type="ARBA" id="ARBA00022679"/>
    </source>
</evidence>
<dbReference type="Proteomes" id="UP000002061">
    <property type="component" value="Chromosome"/>
</dbReference>
<dbReference type="PRINTS" id="PR00105">
    <property type="entry name" value="C5METTRFRASE"/>
</dbReference>
<protein>
    <recommendedName>
        <fullName evidence="1">DNA (cytosine-5-)-methyltransferase</fullName>
        <ecNumber evidence="1">2.1.1.37</ecNumber>
    </recommendedName>
</protein>
<dbReference type="InterPro" id="IPR050390">
    <property type="entry name" value="C5-Methyltransferase"/>
</dbReference>
<dbReference type="SUPFAM" id="SSF53335">
    <property type="entry name" value="S-adenosyl-L-methionine-dependent methyltransferases"/>
    <property type="match status" value="1"/>
</dbReference>
<evidence type="ECO:0000256" key="1">
    <source>
        <dbReference type="ARBA" id="ARBA00011975"/>
    </source>
</evidence>
<dbReference type="eggNOG" id="arCOG04157">
    <property type="taxonomic scope" value="Archaea"/>
</dbReference>
<dbReference type="EMBL" id="CP002009">
    <property type="protein sequence ID" value="ADG14046.1"/>
    <property type="molecule type" value="Genomic_DNA"/>
</dbReference>
<dbReference type="STRING" id="573063.Metin_1396"/>
<comment type="similarity">
    <text evidence="5">Belongs to the class I-like SAM-binding methyltransferase superfamily. C5-methyltransferase family.</text>
</comment>
<dbReference type="OrthoDB" id="5033at2157"/>
<dbReference type="AlphaFoldDB" id="D5VTZ3"/>
<dbReference type="KEGG" id="mif:Metin_1396"/>
<sequence length="309" mass="35984">MNLIDLFSGCGGFSKGFLDQGFNILGAIENFKPAVETYIYNIKAKVWMEDIKRVPPKAFDKFIGEEKVDLIIGSPPCEPFTKANPLIRDRVEDRLYKDKRGILTLTFIEYVKYFSQKNEDLIFIMENVPQIKELKSELKELFGEVGFKIYFNLLRAEHYGNPSIRARMFISNIKLKPKKGKKVVVEEALKDIPKDAKNHEIKKLSKDKLEKIKRLKWGEALYRFRGKSKVMQNWIRLHPKKLAPTVKGKVRFIHPYEDRLLTVREQARLMSYPDDFVFFGGREVQYNQIGESVPPCLSRAIANYLKVRA</sequence>
<dbReference type="InterPro" id="IPR029063">
    <property type="entry name" value="SAM-dependent_MTases_sf"/>
</dbReference>
<dbReference type="Gene3D" id="3.90.120.10">
    <property type="entry name" value="DNA Methylase, subunit A, domain 2"/>
    <property type="match status" value="1"/>
</dbReference>
<accession>D5VTZ3</accession>
<evidence type="ECO:0000313" key="7">
    <source>
        <dbReference type="Proteomes" id="UP000002061"/>
    </source>
</evidence>
<dbReference type="InterPro" id="IPR001525">
    <property type="entry name" value="C5_MeTfrase"/>
</dbReference>
<dbReference type="Gene3D" id="3.40.50.150">
    <property type="entry name" value="Vaccinia Virus protein VP39"/>
    <property type="match status" value="1"/>
</dbReference>
<keyword evidence="3 5" id="KW-0808">Transferase</keyword>
<dbReference type="GeneID" id="9132429"/>
<evidence type="ECO:0000313" key="6">
    <source>
        <dbReference type="EMBL" id="ADG14046.1"/>
    </source>
</evidence>
<keyword evidence="7" id="KW-1185">Reference proteome</keyword>
<dbReference type="GO" id="GO:0003886">
    <property type="term" value="F:DNA (cytosine-5-)-methyltransferase activity"/>
    <property type="evidence" value="ECO:0007669"/>
    <property type="project" value="UniProtKB-EC"/>
</dbReference>